<keyword evidence="1" id="KW-0732">Signal</keyword>
<comment type="caution">
    <text evidence="5">The sequence shown here is derived from an EMBL/GenBank/DDBJ whole genome shotgun (WGS) entry which is preliminary data.</text>
</comment>
<dbReference type="InterPro" id="IPR001375">
    <property type="entry name" value="Peptidase_S9_cat"/>
</dbReference>
<feature type="non-terminal residue" evidence="5">
    <location>
        <position position="1"/>
    </location>
</feature>
<accession>A0ABV6YLH0</accession>
<dbReference type="InterPro" id="IPR029058">
    <property type="entry name" value="AB_hydrolase_fold"/>
</dbReference>
<feature type="domain" description="Peptidase S9 prolyl oligopeptidase catalytic" evidence="4">
    <location>
        <begin position="289"/>
        <end position="493"/>
    </location>
</feature>
<keyword evidence="6" id="KW-1185">Reference proteome</keyword>
<dbReference type="Gene3D" id="2.120.10.30">
    <property type="entry name" value="TolB, C-terminal domain"/>
    <property type="match status" value="1"/>
</dbReference>
<dbReference type="PANTHER" id="PTHR42776:SF13">
    <property type="entry name" value="DIPEPTIDYL-PEPTIDASE 5"/>
    <property type="match status" value="1"/>
</dbReference>
<dbReference type="Proteomes" id="UP001593833">
    <property type="component" value="Unassembled WGS sequence"/>
</dbReference>
<organism evidence="5 6">
    <name type="scientific">Eiseniibacteriota bacterium</name>
    <dbReference type="NCBI Taxonomy" id="2212470"/>
    <lineage>
        <taxon>Bacteria</taxon>
        <taxon>Candidatus Eiseniibacteriota</taxon>
    </lineage>
</organism>
<keyword evidence="3" id="KW-0720">Serine protease</keyword>
<protein>
    <submittedName>
        <fullName evidence="5">S9 family peptidase</fullName>
    </submittedName>
</protein>
<sequence length="493" mass="54805">LALAYGDKFAFSTDGEQMAVVRNPDSAEALSTNNDVYLVELAKAVSSVRMDPNSAWDAAGLLSAGLSGGGGNDDHPSFSPDGRLLAYRSMSRPGCESDTRQIMLHDLWTGAERCLTCGLDRSAGGLAWSQDSRFLYFGAYDREASALYRVEVASGTIQRILRSGSLGGIAPLPDGRVLLLMGSSRMPEEIFVCDPEKLLLEPERWGEDLALQNGVPVDDPSFLQQLTFHNRELLDGLEMNAPEHFWYTGALGDSVHGFILRPPFFAKVPLVLVMHGGPQWAYHDFWLRSYNFQMIAAQGYAVATVNFHGSAGFGITFQDAIRGHWGDVPGEDVERGLDYIFANYDFVDSTRVAAIGRSYGGYLANWLNGHSQRFRCLVAHSGGFDEATGWGTTEELWFPEWEFGGVPWEHTEVYAANSPSSAAAQMRTPTLIIHGQRDYRVDLSDGLQVYTVLRRQGVDARFLTFDHQGHHIHDPESWKLMWNEIFGWLARYL</sequence>
<dbReference type="InterPro" id="IPR011042">
    <property type="entry name" value="6-blade_b-propeller_TolB-like"/>
</dbReference>
<dbReference type="PANTHER" id="PTHR42776">
    <property type="entry name" value="SERINE PEPTIDASE S9 FAMILY MEMBER"/>
    <property type="match status" value="1"/>
</dbReference>
<dbReference type="EMBL" id="JBHPKH010000090">
    <property type="protein sequence ID" value="MFC1573179.1"/>
    <property type="molecule type" value="Genomic_DNA"/>
</dbReference>
<dbReference type="Pfam" id="PF00326">
    <property type="entry name" value="Peptidase_S9"/>
    <property type="match status" value="1"/>
</dbReference>
<evidence type="ECO:0000313" key="6">
    <source>
        <dbReference type="Proteomes" id="UP001593833"/>
    </source>
</evidence>
<dbReference type="Pfam" id="PF07676">
    <property type="entry name" value="PD40"/>
    <property type="match status" value="1"/>
</dbReference>
<evidence type="ECO:0000313" key="5">
    <source>
        <dbReference type="EMBL" id="MFC1573179.1"/>
    </source>
</evidence>
<gene>
    <name evidence="5" type="ORF">ACFL6M_06225</name>
</gene>
<name>A0ABV6YLH0_UNCEI</name>
<evidence type="ECO:0000256" key="3">
    <source>
        <dbReference type="ARBA" id="ARBA00022825"/>
    </source>
</evidence>
<evidence type="ECO:0000256" key="1">
    <source>
        <dbReference type="ARBA" id="ARBA00022729"/>
    </source>
</evidence>
<reference evidence="5 6" key="1">
    <citation type="submission" date="2024-09" db="EMBL/GenBank/DDBJ databases">
        <authorList>
            <person name="D'Angelo T."/>
        </authorList>
    </citation>
    <scope>NUCLEOTIDE SEQUENCE [LARGE SCALE GENOMIC DNA]</scope>
    <source>
        <strain evidence="5">SAG AM-320-E07</strain>
    </source>
</reference>
<keyword evidence="2" id="KW-0378">Hydrolase</keyword>
<evidence type="ECO:0000259" key="4">
    <source>
        <dbReference type="Pfam" id="PF00326"/>
    </source>
</evidence>
<evidence type="ECO:0000256" key="2">
    <source>
        <dbReference type="ARBA" id="ARBA00022801"/>
    </source>
</evidence>
<proteinExistence type="predicted"/>
<keyword evidence="3" id="KW-0645">Protease</keyword>
<dbReference type="SUPFAM" id="SSF82171">
    <property type="entry name" value="DPP6 N-terminal domain-like"/>
    <property type="match status" value="1"/>
</dbReference>
<dbReference type="Gene3D" id="3.40.50.1820">
    <property type="entry name" value="alpha/beta hydrolase"/>
    <property type="match status" value="1"/>
</dbReference>
<dbReference type="SUPFAM" id="SSF53474">
    <property type="entry name" value="alpha/beta-Hydrolases"/>
    <property type="match status" value="1"/>
</dbReference>
<dbReference type="InterPro" id="IPR011659">
    <property type="entry name" value="WD40"/>
</dbReference>